<accession>A0A077ARP2</accession>
<protein>
    <recommendedName>
        <fullName evidence="4">Sel1 repeat family protein</fullName>
    </recommendedName>
</protein>
<evidence type="ECO:0000256" key="1">
    <source>
        <dbReference type="SAM" id="SignalP"/>
    </source>
</evidence>
<feature type="chain" id="PRO_5001716991" description="Sel1 repeat family protein" evidence="1">
    <location>
        <begin position="20"/>
        <end position="317"/>
    </location>
</feature>
<proteinExistence type="predicted"/>
<dbReference type="OrthoDB" id="9855773at2"/>
<evidence type="ECO:0000313" key="2">
    <source>
        <dbReference type="EMBL" id="AIK95867.1"/>
    </source>
</evidence>
<dbReference type="Proteomes" id="UP000028926">
    <property type="component" value="Chromosome"/>
</dbReference>
<dbReference type="InterPro" id="IPR006597">
    <property type="entry name" value="Sel1-like"/>
</dbReference>
<dbReference type="Gene3D" id="1.25.40.10">
    <property type="entry name" value="Tetratricopeptide repeat domain"/>
    <property type="match status" value="1"/>
</dbReference>
<dbReference type="AlphaFoldDB" id="A0A077ARP2"/>
<dbReference type="STRING" id="91604.ID47_02630"/>
<dbReference type="eggNOG" id="ENOG5032GTU">
    <property type="taxonomic scope" value="Bacteria"/>
</dbReference>
<dbReference type="RefSeq" id="WP_038463465.1">
    <property type="nucleotide sequence ID" value="NZ_CP008941.1"/>
</dbReference>
<dbReference type="SUPFAM" id="SSF81901">
    <property type="entry name" value="HCP-like"/>
    <property type="match status" value="1"/>
</dbReference>
<sequence>MKLLSCLSLTINLIVVSNAVDHPINPSTLAHTIQAGVLKNFISTNSSDSNESLAKLREAAISGLYNESSKDNSINFLTNLALTAQDSDAIMALADYFCEGEGTIERAIPLYNSAVRQNKTRAMFKLSKIYLMDSYKDINLAHNLLLLGTDLNDDVCRCALAQHYLDGTFSPSNPQKALNLFYQSATNNFDIGITQSAVLLNSTRIFAKPDPVHAYELVIKRVEIDNRARILAIYLQKSSAVQLYTNQHYLKLAEAYMVGKILPVRVNRAKYFLNLAYKHHQISEAEITYYSKLIHSEKSGQSWPKPTLLDKILNTLF</sequence>
<evidence type="ECO:0000313" key="3">
    <source>
        <dbReference type="Proteomes" id="UP000028926"/>
    </source>
</evidence>
<dbReference type="HOGENOM" id="CLU_876283_0_0_5"/>
<dbReference type="KEGG" id="paca:ID47_02630"/>
<dbReference type="InterPro" id="IPR011990">
    <property type="entry name" value="TPR-like_helical_dom_sf"/>
</dbReference>
<gene>
    <name evidence="2" type="ORF">ID47_02630</name>
</gene>
<dbReference type="Pfam" id="PF08238">
    <property type="entry name" value="Sel1"/>
    <property type="match status" value="2"/>
</dbReference>
<evidence type="ECO:0008006" key="4">
    <source>
        <dbReference type="Google" id="ProtNLM"/>
    </source>
</evidence>
<dbReference type="EMBL" id="CP008941">
    <property type="protein sequence ID" value="AIK95867.1"/>
    <property type="molecule type" value="Genomic_DNA"/>
</dbReference>
<keyword evidence="3" id="KW-1185">Reference proteome</keyword>
<name>A0A077ARP2_9PROT</name>
<keyword evidence="1" id="KW-0732">Signal</keyword>
<feature type="signal peptide" evidence="1">
    <location>
        <begin position="1"/>
        <end position="19"/>
    </location>
</feature>
<reference evidence="2 3" key="1">
    <citation type="submission" date="2014-07" db="EMBL/GenBank/DDBJ databases">
        <title>Comparative genomic insights into amoeba endosymbionts belonging to the families of Holosporaceae and Candidatus Midichloriaceae within Rickettsiales.</title>
        <authorList>
            <person name="Wang Z."/>
            <person name="Wu M."/>
        </authorList>
    </citation>
    <scope>NUCLEOTIDE SEQUENCE [LARGE SCALE GENOMIC DNA]</scope>
    <source>
        <strain evidence="2">PRA3</strain>
    </source>
</reference>
<organism evidence="2 3">
    <name type="scientific">Candidatus Odyssella acanthamoebae</name>
    <dbReference type="NCBI Taxonomy" id="91604"/>
    <lineage>
        <taxon>Bacteria</taxon>
        <taxon>Pseudomonadati</taxon>
        <taxon>Pseudomonadota</taxon>
        <taxon>Alphaproteobacteria</taxon>
        <taxon>Holosporales</taxon>
        <taxon>Candidatus Paracaedibacteraceae</taxon>
        <taxon>Candidatus Odyssella</taxon>
    </lineage>
</organism>